<organism evidence="6 7">
    <name type="scientific">Paenibacillus glucanolyticus</name>
    <dbReference type="NCBI Taxonomy" id="59843"/>
    <lineage>
        <taxon>Bacteria</taxon>
        <taxon>Bacillati</taxon>
        <taxon>Bacillota</taxon>
        <taxon>Bacilli</taxon>
        <taxon>Bacillales</taxon>
        <taxon>Paenibacillaceae</taxon>
        <taxon>Paenibacillus</taxon>
    </lineage>
</organism>
<name>A0A163MCE3_9BACL</name>
<dbReference type="Pfam" id="PF01418">
    <property type="entry name" value="HTH_6"/>
    <property type="match status" value="1"/>
</dbReference>
<dbReference type="AlphaFoldDB" id="A0A163MCE3"/>
<proteinExistence type="predicted"/>
<dbReference type="SUPFAM" id="SSF53697">
    <property type="entry name" value="SIS domain"/>
    <property type="match status" value="1"/>
</dbReference>
<dbReference type="EMBL" id="LWMH01000001">
    <property type="protein sequence ID" value="KZS48930.1"/>
    <property type="molecule type" value="Genomic_DNA"/>
</dbReference>
<dbReference type="PROSITE" id="PS51464">
    <property type="entry name" value="SIS"/>
    <property type="match status" value="1"/>
</dbReference>
<dbReference type="PANTHER" id="PTHR30514">
    <property type="entry name" value="GLUCOKINASE"/>
    <property type="match status" value="1"/>
</dbReference>
<keyword evidence="1" id="KW-0805">Transcription regulation</keyword>
<dbReference type="Proteomes" id="UP000076796">
    <property type="component" value="Unassembled WGS sequence"/>
</dbReference>
<evidence type="ECO:0000313" key="7">
    <source>
        <dbReference type="Proteomes" id="UP000076796"/>
    </source>
</evidence>
<reference evidence="6" key="1">
    <citation type="journal article" date="2016" name="Genome Announc.">
        <title>Draft genomes of two strains of Paenibacillus glucanolyticus with capability to degrade lignocellulose.</title>
        <authorList>
            <person name="Mathews S.L."/>
            <person name="Pawlak J."/>
            <person name="Grunden A.M."/>
        </authorList>
    </citation>
    <scope>NUCLEOTIDE SEQUENCE [LARGE SCALE GENOMIC DNA]</scope>
    <source>
        <strain evidence="6">SLM1</strain>
    </source>
</reference>
<dbReference type="GO" id="GO:0097367">
    <property type="term" value="F:carbohydrate derivative binding"/>
    <property type="evidence" value="ECO:0007669"/>
    <property type="project" value="InterPro"/>
</dbReference>
<dbReference type="Gene3D" id="3.40.50.10490">
    <property type="entry name" value="Glucose-6-phosphate isomerase like protein, domain 1"/>
    <property type="match status" value="1"/>
</dbReference>
<dbReference type="CDD" id="cd05013">
    <property type="entry name" value="SIS_RpiR"/>
    <property type="match status" value="1"/>
</dbReference>
<sequence length="285" mass="32546">MSRIEDKIAEQFESLSLGKKKVAHYIQSNLREAALQSAQRIAEKSDVSEATVHRLAQALSYSSFSEMQQDLRRIVIQDQRAVHNFIQSTNRQEHSWLEKHFTQEAENIRQTMMQVDRAQIHEAASLLLQADRVWVAGWRMGLSVTSFFSFVMKYMLGNCELIPQGGVAEYVSYIKPGDVVFACGYPRYCSRTLKLSRLAKEQQAKLIVLTDSGLSPFAKLADLVLLAECKSNGFLDSYTAPLAVVNAIINEISYLEKERVQGNLERMELMLNEFQDSFEWVHKLK</sequence>
<evidence type="ECO:0000259" key="5">
    <source>
        <dbReference type="PROSITE" id="PS51464"/>
    </source>
</evidence>
<dbReference type="SUPFAM" id="SSF46689">
    <property type="entry name" value="Homeodomain-like"/>
    <property type="match status" value="1"/>
</dbReference>
<keyword evidence="7" id="KW-1185">Reference proteome</keyword>
<dbReference type="OrthoDB" id="2930at2"/>
<dbReference type="InterPro" id="IPR035472">
    <property type="entry name" value="RpiR-like_SIS"/>
</dbReference>
<dbReference type="InterPro" id="IPR009057">
    <property type="entry name" value="Homeodomain-like_sf"/>
</dbReference>
<feature type="domain" description="SIS" evidence="5">
    <location>
        <begin position="123"/>
        <end position="258"/>
    </location>
</feature>
<dbReference type="InterPro" id="IPR046348">
    <property type="entry name" value="SIS_dom_sf"/>
</dbReference>
<dbReference type="RefSeq" id="WP_063479662.1">
    <property type="nucleotide sequence ID" value="NZ_CP147845.1"/>
</dbReference>
<feature type="domain" description="HTH rpiR-type" evidence="4">
    <location>
        <begin position="2"/>
        <end position="78"/>
    </location>
</feature>
<dbReference type="GeneID" id="97555473"/>
<dbReference type="GO" id="GO:0003700">
    <property type="term" value="F:DNA-binding transcription factor activity"/>
    <property type="evidence" value="ECO:0007669"/>
    <property type="project" value="InterPro"/>
</dbReference>
<keyword evidence="2" id="KW-0238">DNA-binding</keyword>
<dbReference type="InterPro" id="IPR047640">
    <property type="entry name" value="RpiR-like"/>
</dbReference>
<dbReference type="InterPro" id="IPR000281">
    <property type="entry name" value="HTH_RpiR"/>
</dbReference>
<dbReference type="PROSITE" id="PS51071">
    <property type="entry name" value="HTH_RPIR"/>
    <property type="match status" value="1"/>
</dbReference>
<evidence type="ECO:0000256" key="1">
    <source>
        <dbReference type="ARBA" id="ARBA00023015"/>
    </source>
</evidence>
<dbReference type="Gene3D" id="1.10.10.10">
    <property type="entry name" value="Winged helix-like DNA-binding domain superfamily/Winged helix DNA-binding domain"/>
    <property type="match status" value="1"/>
</dbReference>
<gene>
    <name evidence="6" type="ORF">AWU65_24840</name>
</gene>
<dbReference type="GO" id="GO:0003677">
    <property type="term" value="F:DNA binding"/>
    <property type="evidence" value="ECO:0007669"/>
    <property type="project" value="UniProtKB-KW"/>
</dbReference>
<protein>
    <submittedName>
        <fullName evidence="6">Transcriptional regulator</fullName>
    </submittedName>
</protein>
<dbReference type="GO" id="GO:1901135">
    <property type="term" value="P:carbohydrate derivative metabolic process"/>
    <property type="evidence" value="ECO:0007669"/>
    <property type="project" value="InterPro"/>
</dbReference>
<dbReference type="PANTHER" id="PTHR30514:SF18">
    <property type="entry name" value="RPIR-FAMILY TRANSCRIPTIONAL REGULATOR"/>
    <property type="match status" value="1"/>
</dbReference>
<dbReference type="InterPro" id="IPR001347">
    <property type="entry name" value="SIS_dom"/>
</dbReference>
<evidence type="ECO:0000256" key="3">
    <source>
        <dbReference type="ARBA" id="ARBA00023163"/>
    </source>
</evidence>
<evidence type="ECO:0000259" key="4">
    <source>
        <dbReference type="PROSITE" id="PS51071"/>
    </source>
</evidence>
<dbReference type="Pfam" id="PF01380">
    <property type="entry name" value="SIS"/>
    <property type="match status" value="1"/>
</dbReference>
<evidence type="ECO:0000313" key="6">
    <source>
        <dbReference type="EMBL" id="KZS48930.1"/>
    </source>
</evidence>
<dbReference type="InterPro" id="IPR036388">
    <property type="entry name" value="WH-like_DNA-bd_sf"/>
</dbReference>
<accession>A0A163MCE3</accession>
<keyword evidence="3" id="KW-0804">Transcription</keyword>
<evidence type="ECO:0000256" key="2">
    <source>
        <dbReference type="ARBA" id="ARBA00023125"/>
    </source>
</evidence>
<comment type="caution">
    <text evidence="6">The sequence shown here is derived from an EMBL/GenBank/DDBJ whole genome shotgun (WGS) entry which is preliminary data.</text>
</comment>